<accession>A0A1T4X6Q3</accession>
<dbReference type="InterPro" id="IPR002121">
    <property type="entry name" value="HRDC_dom"/>
</dbReference>
<dbReference type="GO" id="GO:0003676">
    <property type="term" value="F:nucleic acid binding"/>
    <property type="evidence" value="ECO:0007669"/>
    <property type="project" value="InterPro"/>
</dbReference>
<proteinExistence type="predicted"/>
<dbReference type="EMBL" id="FUYB01000013">
    <property type="protein sequence ID" value="SKA85313.1"/>
    <property type="molecule type" value="Genomic_DNA"/>
</dbReference>
<dbReference type="Proteomes" id="UP000190460">
    <property type="component" value="Unassembled WGS sequence"/>
</dbReference>
<dbReference type="STRING" id="92487.SAMN02745130_02604"/>
<dbReference type="InterPro" id="IPR010997">
    <property type="entry name" value="HRDC-like_sf"/>
</dbReference>
<evidence type="ECO:0000313" key="2">
    <source>
        <dbReference type="EMBL" id="SKA85313.1"/>
    </source>
</evidence>
<feature type="domain" description="HRDC" evidence="1">
    <location>
        <begin position="78"/>
        <end position="158"/>
    </location>
</feature>
<dbReference type="PROSITE" id="PS50967">
    <property type="entry name" value="HRDC"/>
    <property type="match status" value="1"/>
</dbReference>
<dbReference type="OrthoDB" id="7063921at2"/>
<dbReference type="Pfam" id="PF00570">
    <property type="entry name" value="HRDC"/>
    <property type="match status" value="1"/>
</dbReference>
<dbReference type="RefSeq" id="WP_078923059.1">
    <property type="nucleotide sequence ID" value="NZ_FUYB01000013.1"/>
</dbReference>
<evidence type="ECO:0000313" key="3">
    <source>
        <dbReference type="Proteomes" id="UP000190460"/>
    </source>
</evidence>
<dbReference type="AlphaFoldDB" id="A0A1T4X6Q3"/>
<keyword evidence="3" id="KW-1185">Reference proteome</keyword>
<dbReference type="SMART" id="SM00341">
    <property type="entry name" value="HRDC"/>
    <property type="match status" value="1"/>
</dbReference>
<name>A0A1T4X6Q3_9GAMM</name>
<sequence>MKLKFFSINALEPEADQEAVDTFCASHRLIAIDKRFVEQPAYCYWSICITYLDVSSSPKKLAETINKREQIDYRDRLNEADFAVFTKLRDLRKSLAETEGVPVYSIFTNAQLAEMVTERVKTQTALAALSGVGIAKLERYGKPFLNLLNDNLLQLNAPQVDEASSNSLG</sequence>
<protein>
    <submittedName>
        <fullName evidence="2">HRDC domain-containing protein</fullName>
    </submittedName>
</protein>
<dbReference type="InterPro" id="IPR044876">
    <property type="entry name" value="HRDC_dom_sf"/>
</dbReference>
<dbReference type="SUPFAM" id="SSF47819">
    <property type="entry name" value="HRDC-like"/>
    <property type="match status" value="1"/>
</dbReference>
<dbReference type="GO" id="GO:0000166">
    <property type="term" value="F:nucleotide binding"/>
    <property type="evidence" value="ECO:0007669"/>
    <property type="project" value="InterPro"/>
</dbReference>
<gene>
    <name evidence="2" type="ORF">SAMN02745130_02604</name>
</gene>
<evidence type="ECO:0000259" key="1">
    <source>
        <dbReference type="PROSITE" id="PS50967"/>
    </source>
</evidence>
<reference evidence="2 3" key="1">
    <citation type="submission" date="2017-02" db="EMBL/GenBank/DDBJ databases">
        <authorList>
            <person name="Peterson S.W."/>
        </authorList>
    </citation>
    <scope>NUCLEOTIDE SEQUENCE [LARGE SCALE GENOMIC DNA]</scope>
    <source>
        <strain evidence="2 3">ATCC 49788</strain>
    </source>
</reference>
<organism evidence="2 3">
    <name type="scientific">Thiothrix eikelboomii</name>
    <dbReference type="NCBI Taxonomy" id="92487"/>
    <lineage>
        <taxon>Bacteria</taxon>
        <taxon>Pseudomonadati</taxon>
        <taxon>Pseudomonadota</taxon>
        <taxon>Gammaproteobacteria</taxon>
        <taxon>Thiotrichales</taxon>
        <taxon>Thiotrichaceae</taxon>
        <taxon>Thiothrix</taxon>
    </lineage>
</organism>
<dbReference type="Gene3D" id="1.10.150.80">
    <property type="entry name" value="HRDC domain"/>
    <property type="match status" value="1"/>
</dbReference>